<dbReference type="RefSeq" id="WP_166398159.1">
    <property type="nucleotide sequence ID" value="NZ_CP045121.1"/>
</dbReference>
<dbReference type="AlphaFoldDB" id="A0A6G8Q204"/>
<feature type="region of interest" description="Disordered" evidence="1">
    <location>
        <begin position="1"/>
        <end position="43"/>
    </location>
</feature>
<dbReference type="Pfam" id="PF23709">
    <property type="entry name" value="MftA"/>
    <property type="match status" value="1"/>
</dbReference>
<feature type="compositionally biased region" description="Basic and acidic residues" evidence="1">
    <location>
        <begin position="25"/>
        <end position="43"/>
    </location>
</feature>
<dbReference type="KEGG" id="rmar:GBA65_20445"/>
<reference evidence="2 3" key="1">
    <citation type="submission" date="2019-10" db="EMBL/GenBank/DDBJ databases">
        <title>Rubrobacter sp nov SCSIO 52915 isolated from a deep-sea sediment in the South China Sea.</title>
        <authorList>
            <person name="Chen R.W."/>
        </authorList>
    </citation>
    <scope>NUCLEOTIDE SEQUENCE [LARGE SCALE GENOMIC DNA]</scope>
    <source>
        <strain evidence="2 3">SCSIO 52915</strain>
    </source>
</reference>
<dbReference type="NCBIfam" id="TIGR03969">
    <property type="entry name" value="mycofactocin"/>
    <property type="match status" value="1"/>
</dbReference>
<dbReference type="EMBL" id="CP045121">
    <property type="protein sequence ID" value="QIN80493.1"/>
    <property type="molecule type" value="Genomic_DNA"/>
</dbReference>
<accession>A0A6G8Q204</accession>
<dbReference type="InterPro" id="IPR023988">
    <property type="entry name" value="MftA"/>
</dbReference>
<name>A0A6G8Q204_9ACTN</name>
<dbReference type="Proteomes" id="UP000502706">
    <property type="component" value="Chromosome"/>
</dbReference>
<sequence>MKSLERRVAPAARADAGTTYAEPEAPSRRAEVPHAEKPAAEKPKLSEEIAIEEINIDGMCGVY</sequence>
<evidence type="ECO:0000313" key="3">
    <source>
        <dbReference type="Proteomes" id="UP000502706"/>
    </source>
</evidence>
<evidence type="ECO:0000256" key="1">
    <source>
        <dbReference type="SAM" id="MobiDB-lite"/>
    </source>
</evidence>
<proteinExistence type="predicted"/>
<keyword evidence="3" id="KW-1185">Reference proteome</keyword>
<organism evidence="2 3">
    <name type="scientific">Rubrobacter marinus</name>
    <dbReference type="NCBI Taxonomy" id="2653852"/>
    <lineage>
        <taxon>Bacteria</taxon>
        <taxon>Bacillati</taxon>
        <taxon>Actinomycetota</taxon>
        <taxon>Rubrobacteria</taxon>
        <taxon>Rubrobacterales</taxon>
        <taxon>Rubrobacteraceae</taxon>
        <taxon>Rubrobacter</taxon>
    </lineage>
</organism>
<protein>
    <submittedName>
        <fullName evidence="2">Mycofactocin</fullName>
    </submittedName>
</protein>
<gene>
    <name evidence="2" type="primary">mftA</name>
    <name evidence="2" type="ORF">GBA65_20445</name>
</gene>
<evidence type="ECO:0000313" key="2">
    <source>
        <dbReference type="EMBL" id="QIN80493.1"/>
    </source>
</evidence>